<evidence type="ECO:0000256" key="11">
    <source>
        <dbReference type="PROSITE-ProRule" id="PRU00221"/>
    </source>
</evidence>
<feature type="compositionally biased region" description="Basic and acidic residues" evidence="12">
    <location>
        <begin position="100"/>
        <end position="114"/>
    </location>
</feature>
<dbReference type="SMART" id="SM00320">
    <property type="entry name" value="WD40"/>
    <property type="match status" value="4"/>
</dbReference>
<evidence type="ECO:0000313" key="14">
    <source>
        <dbReference type="Proteomes" id="UP000289886"/>
    </source>
</evidence>
<dbReference type="GO" id="GO:0032040">
    <property type="term" value="C:small-subunit processome"/>
    <property type="evidence" value="ECO:0007669"/>
    <property type="project" value="TreeGrafter"/>
</dbReference>
<dbReference type="AlphaFoldDB" id="A0A662YQ05"/>
<evidence type="ECO:0000256" key="10">
    <source>
        <dbReference type="ARBA" id="ARBA00075773"/>
    </source>
</evidence>
<keyword evidence="2" id="KW-0698">rRNA processing</keyword>
<feature type="region of interest" description="Disordered" evidence="12">
    <location>
        <begin position="239"/>
        <end position="279"/>
    </location>
</feature>
<comment type="similarity">
    <text evidence="7">Belongs to the WD repeat UTP18 family.</text>
</comment>
<dbReference type="PANTHER" id="PTHR18359:SF0">
    <property type="entry name" value="U3 SMALL NUCLEOLAR RNA-ASSOCIATED PROTEIN 18 HOMOLOG"/>
    <property type="match status" value="1"/>
</dbReference>
<evidence type="ECO:0000256" key="7">
    <source>
        <dbReference type="ARBA" id="ARBA00025767"/>
    </source>
</evidence>
<comment type="function">
    <text evidence="8">Part of the small subunit (SSU) processome, first precursor of the small eukaryotic ribosomal subunit. During the assembly of the SSU processome in the nucleolus, many ribosome biogenesis factors, an RNA chaperone and ribosomal proteins associate with the nascent pre-rRNA and work in concert to generate RNA folding, modifications, rearrangements and cleavage as well as targeted degradation of pre-ribosomal RNA by the RNA exosome. Involved in nucleolar processing of pre-18S ribosomal RNA.</text>
</comment>
<dbReference type="InterPro" id="IPR045161">
    <property type="entry name" value="Utp18"/>
</dbReference>
<keyword evidence="5" id="KW-0677">Repeat</keyword>
<proteinExistence type="inferred from homology"/>
<accession>A0A662YQ05</accession>
<gene>
    <name evidence="13" type="ORF">EOD39_12764</name>
</gene>
<dbReference type="Proteomes" id="UP000289886">
    <property type="component" value="Unassembled WGS sequence"/>
</dbReference>
<comment type="caution">
    <text evidence="13">The sequence shown here is derived from an EMBL/GenBank/DDBJ whole genome shotgun (WGS) entry which is preliminary data.</text>
</comment>
<evidence type="ECO:0000256" key="9">
    <source>
        <dbReference type="ARBA" id="ARBA00074442"/>
    </source>
</evidence>
<dbReference type="GO" id="GO:0006364">
    <property type="term" value="P:rRNA processing"/>
    <property type="evidence" value="ECO:0007669"/>
    <property type="project" value="UniProtKB-KW"/>
</dbReference>
<dbReference type="EMBL" id="SCEB01000588">
    <property type="protein sequence ID" value="RXM98704.1"/>
    <property type="molecule type" value="Genomic_DNA"/>
</dbReference>
<reference evidence="13 14" key="1">
    <citation type="submission" date="2019-01" db="EMBL/GenBank/DDBJ databases">
        <title>Draft Genome and Complete Hox-Cluster Characterization of the Sterlet Sturgeon (Acipenser ruthenus).</title>
        <authorList>
            <person name="Wei Q."/>
        </authorList>
    </citation>
    <scope>NUCLEOTIDE SEQUENCE [LARGE SCALE GENOMIC DNA]</scope>
    <source>
        <strain evidence="13">WHYD16114868_AA</strain>
        <tissue evidence="13">Blood</tissue>
    </source>
</reference>
<organism evidence="13 14">
    <name type="scientific">Acipenser ruthenus</name>
    <name type="common">Sterlet sturgeon</name>
    <dbReference type="NCBI Taxonomy" id="7906"/>
    <lineage>
        <taxon>Eukaryota</taxon>
        <taxon>Metazoa</taxon>
        <taxon>Chordata</taxon>
        <taxon>Craniata</taxon>
        <taxon>Vertebrata</taxon>
        <taxon>Euteleostomi</taxon>
        <taxon>Actinopterygii</taxon>
        <taxon>Chondrostei</taxon>
        <taxon>Acipenseriformes</taxon>
        <taxon>Acipenseridae</taxon>
        <taxon>Acipenser</taxon>
    </lineage>
</organism>
<evidence type="ECO:0000256" key="3">
    <source>
        <dbReference type="ARBA" id="ARBA00022553"/>
    </source>
</evidence>
<sequence>MGKICPLNIRDAIQVQGYIDGTWNEAAVKDFAKTPCSYFVETPDGQVLRCNCRQLMTTREEIQGESADSWDPESFTFRLRINMGKNRTDTPGSKRVAVKRSTDSGNIEKEGSQMKREEIKRMRHLETVTALGEKEDAEKYLEELVFGAEDELLERLGAAETKGAVSGNLLDEDSSDSEVENEARFQVQSAQKAAWEDEDDQGEEIVDMTHRFRKDMVKSDAEKQLPKGKLQQRLREQFQRAMGGTPAWAEKRVLKKKKGKKSEEDDGSEEEEEEENDLLHRTGNFVTSSKSLPKGFIEIKNCLHANNNRPSDVCLTSVQFHPSAQVIMTGGVDQSISLFQVDGKTNPKIQSIHLEKFPVYKARFSADGEQVIATSMHNKMFYVYDMMGGKIIPVYGVRGLEEKRVKQFEVSPDGSLLLLTGTSGYLHLLTMKTKELVSSMKINGKAVGAAFSPDGSKIYTNSDEGEVFVWDVKSRTCLNRFTDEGCLKGTCIAVSRNGQYLACGSNSGVVNVYSHDVCLQESNPKPLKAIMNLVTSATSLSFNPTTEILAVASNAADEAVKLVHIPSFTVFSNFPVMKKKAIHLAQCMDFSPRSGFFSIATNKGKALLYRLYS</sequence>
<evidence type="ECO:0000256" key="12">
    <source>
        <dbReference type="SAM" id="MobiDB-lite"/>
    </source>
</evidence>
<evidence type="ECO:0000256" key="6">
    <source>
        <dbReference type="ARBA" id="ARBA00023242"/>
    </source>
</evidence>
<protein>
    <recommendedName>
        <fullName evidence="9">U3 small nucleolar RNA-associated protein 18 homolog</fullName>
    </recommendedName>
    <alternativeName>
        <fullName evidence="10">WD repeat-containing protein 50</fullName>
    </alternativeName>
</protein>
<keyword evidence="6" id="KW-0539">Nucleus</keyword>
<keyword evidence="14" id="KW-1185">Reference proteome</keyword>
<dbReference type="PROSITE" id="PS50082">
    <property type="entry name" value="WD_REPEATS_2"/>
    <property type="match status" value="1"/>
</dbReference>
<keyword evidence="4 11" id="KW-0853">WD repeat</keyword>
<evidence type="ECO:0000256" key="8">
    <source>
        <dbReference type="ARBA" id="ARBA00058527"/>
    </source>
</evidence>
<feature type="repeat" description="WD" evidence="11">
    <location>
        <begin position="450"/>
        <end position="480"/>
    </location>
</feature>
<evidence type="ECO:0000256" key="4">
    <source>
        <dbReference type="ARBA" id="ARBA00022574"/>
    </source>
</evidence>
<feature type="compositionally biased region" description="Acidic residues" evidence="12">
    <location>
        <begin position="264"/>
        <end position="276"/>
    </location>
</feature>
<evidence type="ECO:0000256" key="2">
    <source>
        <dbReference type="ARBA" id="ARBA00022552"/>
    </source>
</evidence>
<feature type="region of interest" description="Disordered" evidence="12">
    <location>
        <begin position="84"/>
        <end position="114"/>
    </location>
</feature>
<dbReference type="InterPro" id="IPR015943">
    <property type="entry name" value="WD40/YVTN_repeat-like_dom_sf"/>
</dbReference>
<dbReference type="PANTHER" id="PTHR18359">
    <property type="entry name" value="WD-REPEAT PROTEIN-RELATED"/>
    <property type="match status" value="1"/>
</dbReference>
<comment type="subcellular location">
    <subcellularLocation>
        <location evidence="1">Nucleus</location>
        <location evidence="1">Nucleolus</location>
    </subcellularLocation>
</comment>
<dbReference type="InterPro" id="IPR001680">
    <property type="entry name" value="WD40_rpt"/>
</dbReference>
<name>A0A662YQ05_ACIRT</name>
<dbReference type="Gene3D" id="2.130.10.10">
    <property type="entry name" value="YVTN repeat-like/Quinoprotein amine dehydrogenase"/>
    <property type="match status" value="1"/>
</dbReference>
<dbReference type="GO" id="GO:0034388">
    <property type="term" value="C:Pwp2p-containing subcomplex of 90S preribosome"/>
    <property type="evidence" value="ECO:0007669"/>
    <property type="project" value="TreeGrafter"/>
</dbReference>
<evidence type="ECO:0000256" key="5">
    <source>
        <dbReference type="ARBA" id="ARBA00022737"/>
    </source>
</evidence>
<dbReference type="Pfam" id="PF00400">
    <property type="entry name" value="WD40"/>
    <property type="match status" value="3"/>
</dbReference>
<dbReference type="SUPFAM" id="SSF50978">
    <property type="entry name" value="WD40 repeat-like"/>
    <property type="match status" value="1"/>
</dbReference>
<dbReference type="FunFam" id="2.130.10.10:FF:000121">
    <property type="entry name" value="U3 small nucleolar RNA-associated protein 18 homolog"/>
    <property type="match status" value="1"/>
</dbReference>
<dbReference type="InterPro" id="IPR036322">
    <property type="entry name" value="WD40_repeat_dom_sf"/>
</dbReference>
<evidence type="ECO:0000256" key="1">
    <source>
        <dbReference type="ARBA" id="ARBA00004604"/>
    </source>
</evidence>
<evidence type="ECO:0000313" key="13">
    <source>
        <dbReference type="EMBL" id="RXM98704.1"/>
    </source>
</evidence>
<keyword evidence="3" id="KW-0597">Phosphoprotein</keyword>